<dbReference type="Proteomes" id="UP000789525">
    <property type="component" value="Unassembled WGS sequence"/>
</dbReference>
<proteinExistence type="predicted"/>
<reference evidence="1" key="1">
    <citation type="submission" date="2021-06" db="EMBL/GenBank/DDBJ databases">
        <authorList>
            <person name="Kallberg Y."/>
            <person name="Tangrot J."/>
            <person name="Rosling A."/>
        </authorList>
    </citation>
    <scope>NUCLEOTIDE SEQUENCE</scope>
    <source>
        <strain evidence="1">CL356</strain>
    </source>
</reference>
<comment type="caution">
    <text evidence="1">The sequence shown here is derived from an EMBL/GenBank/DDBJ whole genome shotgun (WGS) entry which is preliminary data.</text>
</comment>
<organism evidence="1 2">
    <name type="scientific">Acaulospora colombiana</name>
    <dbReference type="NCBI Taxonomy" id="27376"/>
    <lineage>
        <taxon>Eukaryota</taxon>
        <taxon>Fungi</taxon>
        <taxon>Fungi incertae sedis</taxon>
        <taxon>Mucoromycota</taxon>
        <taxon>Glomeromycotina</taxon>
        <taxon>Glomeromycetes</taxon>
        <taxon>Diversisporales</taxon>
        <taxon>Acaulosporaceae</taxon>
        <taxon>Acaulospora</taxon>
    </lineage>
</organism>
<accession>A0ACA9K0Z8</accession>
<gene>
    <name evidence="1" type="ORF">ACOLOM_LOCUS496</name>
</gene>
<sequence>MIRAAVRTITLNIFAVNDDQMQDFILDKKAAPYFSNLVYFIANHASILNDISNSSSYYKQYSRFNYYMAEHCDNFYYINDIINLDIEKMNNTLTAHLMDLLVQPIYADSLVKEELLPSKQVINTGCPCPSLSRITYLSPYSTGHIGGRNVILELSGHDGLL</sequence>
<evidence type="ECO:0000313" key="1">
    <source>
        <dbReference type="EMBL" id="CAG8445717.1"/>
    </source>
</evidence>
<keyword evidence="2" id="KW-1185">Reference proteome</keyword>
<evidence type="ECO:0000313" key="2">
    <source>
        <dbReference type="Proteomes" id="UP000789525"/>
    </source>
</evidence>
<name>A0ACA9K0Z8_9GLOM</name>
<dbReference type="EMBL" id="CAJVPT010000517">
    <property type="protein sequence ID" value="CAG8445717.1"/>
    <property type="molecule type" value="Genomic_DNA"/>
</dbReference>
<protein>
    <submittedName>
        <fullName evidence="1">7213_t:CDS:1</fullName>
    </submittedName>
</protein>